<keyword evidence="3" id="KW-1185">Reference proteome</keyword>
<dbReference type="EMBL" id="CAKXZS010000089">
    <property type="protein sequence ID" value="CAH2408235.1"/>
    <property type="molecule type" value="Genomic_DNA"/>
</dbReference>
<feature type="compositionally biased region" description="Basic and acidic residues" evidence="1">
    <location>
        <begin position="15"/>
        <end position="29"/>
    </location>
</feature>
<gene>
    <name evidence="2" type="ORF">MES4922_90147</name>
</gene>
<accession>A0ABM9EG19</accession>
<evidence type="ECO:0000256" key="1">
    <source>
        <dbReference type="SAM" id="MobiDB-lite"/>
    </source>
</evidence>
<name>A0ABM9EG19_9HYPH</name>
<proteinExistence type="predicted"/>
<dbReference type="Proteomes" id="UP001152604">
    <property type="component" value="Unassembled WGS sequence"/>
</dbReference>
<feature type="region of interest" description="Disordered" evidence="1">
    <location>
        <begin position="1"/>
        <end position="31"/>
    </location>
</feature>
<organism evidence="2 3">
    <name type="scientific">Mesorhizobium ventifaucium</name>
    <dbReference type="NCBI Taxonomy" id="666020"/>
    <lineage>
        <taxon>Bacteria</taxon>
        <taxon>Pseudomonadati</taxon>
        <taxon>Pseudomonadota</taxon>
        <taxon>Alphaproteobacteria</taxon>
        <taxon>Hyphomicrobiales</taxon>
        <taxon>Phyllobacteriaceae</taxon>
        <taxon>Mesorhizobium</taxon>
    </lineage>
</organism>
<sequence length="184" mass="20461">MAMLRSSLPTGRLPHKTEGNAQRDTDSDTRNNIVQRDADSHADHNAEWFGIYHAGSCRVEGESRNRWSAINRCCLGSLRPALRVIDLQRLHDRRQITLFGRIGGLRLFACPGLVQSFLNGLFDVADLVFAHLVTKAGRVGILLELLNQDGHAHFAFRGQVTDVLLQPGFKELFRSTHAASPSAH</sequence>
<evidence type="ECO:0000313" key="2">
    <source>
        <dbReference type="EMBL" id="CAH2408235.1"/>
    </source>
</evidence>
<evidence type="ECO:0000313" key="3">
    <source>
        <dbReference type="Proteomes" id="UP001152604"/>
    </source>
</evidence>
<comment type="caution">
    <text evidence="2">The sequence shown here is derived from an EMBL/GenBank/DDBJ whole genome shotgun (WGS) entry which is preliminary data.</text>
</comment>
<protein>
    <submittedName>
        <fullName evidence="2">Uncharacterized protein</fullName>
    </submittedName>
</protein>
<reference evidence="2" key="1">
    <citation type="submission" date="2022-03" db="EMBL/GenBank/DDBJ databases">
        <authorList>
            <person name="Brunel B."/>
        </authorList>
    </citation>
    <scope>NUCLEOTIDE SEQUENCE</scope>
    <source>
        <strain evidence="2">STM4922sample</strain>
    </source>
</reference>